<evidence type="ECO:0000259" key="4">
    <source>
        <dbReference type="Pfam" id="PF06580"/>
    </source>
</evidence>
<dbReference type="Pfam" id="PF06580">
    <property type="entry name" value="His_kinase"/>
    <property type="match status" value="1"/>
</dbReference>
<dbReference type="InterPro" id="IPR010559">
    <property type="entry name" value="Sig_transdc_His_kin_internal"/>
</dbReference>
<dbReference type="OrthoDB" id="6190788at2"/>
<dbReference type="InterPro" id="IPR036890">
    <property type="entry name" value="HATPase_C_sf"/>
</dbReference>
<dbReference type="SUPFAM" id="SSF55874">
    <property type="entry name" value="ATPase domain of HSP90 chaperone/DNA topoisomerase II/histidine kinase"/>
    <property type="match status" value="1"/>
</dbReference>
<name>A0A1V6LVD2_9FLAO</name>
<dbReference type="Pfam" id="PF13181">
    <property type="entry name" value="TPR_8"/>
    <property type="match status" value="1"/>
</dbReference>
<dbReference type="PANTHER" id="PTHR34220:SF7">
    <property type="entry name" value="SENSOR HISTIDINE KINASE YPDA"/>
    <property type="match status" value="1"/>
</dbReference>
<keyword evidence="3" id="KW-0812">Transmembrane</keyword>
<dbReference type="Pfam" id="PF13424">
    <property type="entry name" value="TPR_12"/>
    <property type="match status" value="2"/>
</dbReference>
<dbReference type="InterPro" id="IPR011990">
    <property type="entry name" value="TPR-like_helical_dom_sf"/>
</dbReference>
<feature type="domain" description="Signal transduction histidine kinase internal region" evidence="4">
    <location>
        <begin position="448"/>
        <end position="526"/>
    </location>
</feature>
<protein>
    <submittedName>
        <fullName evidence="5">Sensor histidine kinase</fullName>
    </submittedName>
</protein>
<comment type="caution">
    <text evidence="5">The sequence shown here is derived from an EMBL/GenBank/DDBJ whole genome shotgun (WGS) entry which is preliminary data.</text>
</comment>
<keyword evidence="5" id="KW-0418">Kinase</keyword>
<evidence type="ECO:0000256" key="3">
    <source>
        <dbReference type="SAM" id="Phobius"/>
    </source>
</evidence>
<feature type="coiled-coil region" evidence="2">
    <location>
        <begin position="387"/>
        <end position="414"/>
    </location>
</feature>
<dbReference type="GO" id="GO:0000155">
    <property type="term" value="F:phosphorelay sensor kinase activity"/>
    <property type="evidence" value="ECO:0007669"/>
    <property type="project" value="InterPro"/>
</dbReference>
<proteinExistence type="predicted"/>
<dbReference type="PANTHER" id="PTHR34220">
    <property type="entry name" value="SENSOR HISTIDINE KINASE YPDA"/>
    <property type="match status" value="1"/>
</dbReference>
<dbReference type="EMBL" id="MTBC01000001">
    <property type="protein sequence ID" value="OQD44088.1"/>
    <property type="molecule type" value="Genomic_DNA"/>
</dbReference>
<sequence>MRQPTTKRLPFYPKYFVVLQLAMLFVLFVGKAQDGLKLEKPFEVTLNQLLKEKPLNYEDIDGYFYKYKKDTLLIKSFLEQAIKKKYPAGQIYALNMMGTYFRNKSNYPKAVEAHEAALELAQKVENKELEISSLNMLGVVYRRTDAVRTALDYHQQALEKAEAVASNSKDVKKSINIALNSIGNIYQALGQYDLAIGNFKRALASEIELGNNLGLAINNQNIGDCLEQQGKLDEALDYYRKSLAINDEMDNEYGRVICKNSIAQIYLKQNMPNAALVLLEQLVEPISNIGDKFIWTSVLHNLGWAQMNTGDLTAAEKNMRTGLKMARDNDILGQVIYGNKLLSDLEIKKNNYQQALVYFKEAERYENEIKSDQNNRYINDLILRYEAEKQTTEIKELAQKNELINLKLRKHQTTILVSALLTGLVITILFIMYRQHQSNYEKRVIGLEQNMLRSQMNPHFLFNSLNSIKLYIINNDKKNAVHYLNKFSKLVRRILDGSTLKETTLAEELETAELYLNIENIRFSNTIDYKIEITEGLDPETLKLPSLILQPFLENAIWHGLSSKEGEKKLRVTITPKNDYHIHINIIDNGVGRATSEKIKEKRVIKRKSVGIDITKERLANFAKDYQNDYSVDIIDLFDEKGKPNGTKVVIEIPTI</sequence>
<feature type="transmembrane region" description="Helical" evidence="3">
    <location>
        <begin position="415"/>
        <end position="433"/>
    </location>
</feature>
<keyword evidence="1" id="KW-0802">TPR repeat</keyword>
<dbReference type="Proteomes" id="UP000191680">
    <property type="component" value="Unassembled WGS sequence"/>
</dbReference>
<dbReference type="SUPFAM" id="SSF48452">
    <property type="entry name" value="TPR-like"/>
    <property type="match status" value="2"/>
</dbReference>
<gene>
    <name evidence="5" type="ORF">BUL40_00605</name>
</gene>
<dbReference type="Gene3D" id="3.30.565.10">
    <property type="entry name" value="Histidine kinase-like ATPase, C-terminal domain"/>
    <property type="match status" value="1"/>
</dbReference>
<evidence type="ECO:0000313" key="6">
    <source>
        <dbReference type="Proteomes" id="UP000191680"/>
    </source>
</evidence>
<organism evidence="5 6">
    <name type="scientific">Croceivirga radicis</name>
    <dbReference type="NCBI Taxonomy" id="1929488"/>
    <lineage>
        <taxon>Bacteria</taxon>
        <taxon>Pseudomonadati</taxon>
        <taxon>Bacteroidota</taxon>
        <taxon>Flavobacteriia</taxon>
        <taxon>Flavobacteriales</taxon>
        <taxon>Flavobacteriaceae</taxon>
        <taxon>Croceivirga</taxon>
    </lineage>
</organism>
<keyword evidence="3" id="KW-1133">Transmembrane helix</keyword>
<dbReference type="RefSeq" id="WP_080317659.1">
    <property type="nucleotide sequence ID" value="NZ_MTBC01000001.1"/>
</dbReference>
<keyword evidence="6" id="KW-1185">Reference proteome</keyword>
<dbReference type="GO" id="GO:0016020">
    <property type="term" value="C:membrane"/>
    <property type="evidence" value="ECO:0007669"/>
    <property type="project" value="InterPro"/>
</dbReference>
<feature type="repeat" description="TPR" evidence="1">
    <location>
        <begin position="216"/>
        <end position="249"/>
    </location>
</feature>
<dbReference type="AlphaFoldDB" id="A0A1V6LVD2"/>
<evidence type="ECO:0000256" key="1">
    <source>
        <dbReference type="PROSITE-ProRule" id="PRU00339"/>
    </source>
</evidence>
<keyword evidence="2" id="KW-0175">Coiled coil</keyword>
<accession>A0A1V6LVD2</accession>
<reference evidence="5 6" key="1">
    <citation type="submission" date="2016-12" db="EMBL/GenBank/DDBJ databases">
        <authorList>
            <person name="Song W.-J."/>
            <person name="Kurnit D.M."/>
        </authorList>
    </citation>
    <scope>NUCLEOTIDE SEQUENCE [LARGE SCALE GENOMIC DNA]</scope>
    <source>
        <strain evidence="5 6">HSG9</strain>
    </source>
</reference>
<feature type="repeat" description="TPR" evidence="1">
    <location>
        <begin position="176"/>
        <end position="209"/>
    </location>
</feature>
<dbReference type="PROSITE" id="PS50005">
    <property type="entry name" value="TPR"/>
    <property type="match status" value="2"/>
</dbReference>
<keyword evidence="5" id="KW-0808">Transferase</keyword>
<evidence type="ECO:0000313" key="5">
    <source>
        <dbReference type="EMBL" id="OQD44088.1"/>
    </source>
</evidence>
<dbReference type="SMART" id="SM00028">
    <property type="entry name" value="TPR"/>
    <property type="match status" value="7"/>
</dbReference>
<evidence type="ECO:0000256" key="2">
    <source>
        <dbReference type="SAM" id="Coils"/>
    </source>
</evidence>
<dbReference type="Gene3D" id="1.25.40.10">
    <property type="entry name" value="Tetratricopeptide repeat domain"/>
    <property type="match status" value="3"/>
</dbReference>
<keyword evidence="3" id="KW-0472">Membrane</keyword>
<dbReference type="InterPro" id="IPR019734">
    <property type="entry name" value="TPR_rpt"/>
</dbReference>
<dbReference type="InterPro" id="IPR050640">
    <property type="entry name" value="Bact_2-comp_sensor_kinase"/>
</dbReference>